<evidence type="ECO:0000313" key="2">
    <source>
        <dbReference type="EMBL" id="EAX91010.1"/>
    </source>
</evidence>
<dbReference type="VEuPathDB" id="TrichDB:TVAGG3_0156700"/>
<accession>A2FVQ8</accession>
<protein>
    <submittedName>
        <fullName evidence="2">Uncharacterized protein</fullName>
    </submittedName>
</protein>
<dbReference type="PANTHER" id="PTHR23159">
    <property type="entry name" value="CENTROSOMAL PROTEIN 2"/>
    <property type="match status" value="1"/>
</dbReference>
<gene>
    <name evidence="2" type="ORF">TVAG_479180</name>
</gene>
<name>A2FVQ8_TRIV3</name>
<dbReference type="KEGG" id="tva:4748702"/>
<evidence type="ECO:0000256" key="1">
    <source>
        <dbReference type="SAM" id="Coils"/>
    </source>
</evidence>
<evidence type="ECO:0000313" key="3">
    <source>
        <dbReference type="Proteomes" id="UP000001542"/>
    </source>
</evidence>
<feature type="coiled-coil region" evidence="1">
    <location>
        <begin position="1201"/>
        <end position="1228"/>
    </location>
</feature>
<dbReference type="SMR" id="A2FVQ8"/>
<dbReference type="PANTHER" id="PTHR23159:SF60">
    <property type="entry name" value="SPINDLE ASSEMBLY ABNORMAL PROTEIN 4"/>
    <property type="match status" value="1"/>
</dbReference>
<reference evidence="2" key="1">
    <citation type="submission" date="2006-10" db="EMBL/GenBank/DDBJ databases">
        <authorList>
            <person name="Amadeo P."/>
            <person name="Zhao Q."/>
            <person name="Wortman J."/>
            <person name="Fraser-Liggett C."/>
            <person name="Carlton J."/>
        </authorList>
    </citation>
    <scope>NUCLEOTIDE SEQUENCE</scope>
    <source>
        <strain evidence="2">G3</strain>
    </source>
</reference>
<feature type="coiled-coil region" evidence="1">
    <location>
        <begin position="1028"/>
        <end position="1055"/>
    </location>
</feature>
<sequence length="1297" mass="151120">MFESPESVLFIPDRICELIEKYLTDDREKYIQDLYQRIRAIEACFGTEKELEMEQIGMLILNQIDSNPSIDPENNDIILKFKKRLSKLQSDPNVIQVPKSKLFTIKNELIKLNEDNNQLKLLISRMNGVYSKFQEKTSSFLHQSVQNIKYKIDSDAENAISSYKGLQEQFKDHSSKIQAKYQKKIAEYRNIIEDLQTEVRKITSQYQTSELKVKEQQSEIEKLNKCMGHLENISQDVMDKEKFMENSSKVIDELKENIEEKDNQIKILQKTIQNIERSKSQINQNKEAIDKLKNVCKSLKADNDSLSYKLSMAHAEIELKEHQIERLSLLENQSNDAIQKMVELEKENKEHRLQLNDLTWNNDELTQENKLLKSENSELKTKLSQSELSLRDLDELDSIRNELNDAKEQLQNLSIVREKSEKLEKENTELTLQLTRATKDLEIKDLKIENLLSENETFKSNSSQTILNLQESEKKLQETLTRNDENESQLKATKLRLSELEDNLANTKSDFENLEKEYKIAKERADLVEGLQQTQSELENKVSELSQKLENEKLENKNLTEKFAEAKSESLASVLQLNQSQSEKKQIEKEISDYHKKIEKEIDEYQMKISVLQNDLLQRTKEVSESKIQITIQATTINEYESKMSEIREQSLQEKNSIIQDYESKINTLNSEKDKLSAEIKFSELKFQKDKEQMQKSKDDLLSEIKKKSNDMEIERARFVADLERVKSSELIERQRVSDEYQRQIDKIKREKETSDKKLVILTEHVNELEKLMSQNENESQKKFNELYHSLKLENDKLRLQLSMLEPLRPLILKSNDNYSDLVQVLIQKVTEFSELQKIFGEHYQTIAAMKTYISESKQNTEIISSLFPQVKDQKSLYIVLTQMKVVFESLHKIYPNLNIHEIPGKVSVHVSLLESICKQFGTTDPMSISFYLSKTITELKEKNEQQNSLLRSICKLCGTTEPTNIPQEILKLNNEIKQRKEMTNSLLSFIGANTNDEFQQIVNAQIKTEKELRERLTKLKIIFGDDIEKSAEYLDNLRKECEKLGNRGDTLEKLKNFVEKYNNLVTLQEKITQKINILYGNDILDGISHMFDDLAFLSSFLEKALNFSQNNYLKLNIPIDERQKMAINQCIRNVSDEFISLQTEIKTVIREASIQGFVGSKAIDACHFLVEKRTNDIKKEMSNSHGAEILTLKKTYDTAVADSKRENERLKNMLERSSKDFEEERKKFYLREKDLITEVETSKIAARSASSEIDGAKRVINELMRVIDGKSPDMAFLRAHITSSELRSLQQLPFVN</sequence>
<keyword evidence="1" id="KW-0175">Coiled coil</keyword>
<dbReference type="EMBL" id="DS114065">
    <property type="protein sequence ID" value="EAX91010.1"/>
    <property type="molecule type" value="Genomic_DNA"/>
</dbReference>
<dbReference type="Proteomes" id="UP000001542">
    <property type="component" value="Unassembled WGS sequence"/>
</dbReference>
<dbReference type="InParanoid" id="A2FVQ8"/>
<dbReference type="RefSeq" id="XP_001303940.1">
    <property type="nucleotide sequence ID" value="XM_001303939.1"/>
</dbReference>
<organism evidence="2 3">
    <name type="scientific">Trichomonas vaginalis (strain ATCC PRA-98 / G3)</name>
    <dbReference type="NCBI Taxonomy" id="412133"/>
    <lineage>
        <taxon>Eukaryota</taxon>
        <taxon>Metamonada</taxon>
        <taxon>Parabasalia</taxon>
        <taxon>Trichomonadida</taxon>
        <taxon>Trichomonadidae</taxon>
        <taxon>Trichomonas</taxon>
    </lineage>
</organism>
<reference evidence="2" key="2">
    <citation type="journal article" date="2007" name="Science">
        <title>Draft genome sequence of the sexually transmitted pathogen Trichomonas vaginalis.</title>
        <authorList>
            <person name="Carlton J.M."/>
            <person name="Hirt R.P."/>
            <person name="Silva J.C."/>
            <person name="Delcher A.L."/>
            <person name="Schatz M."/>
            <person name="Zhao Q."/>
            <person name="Wortman J.R."/>
            <person name="Bidwell S.L."/>
            <person name="Alsmark U.C.M."/>
            <person name="Besteiro S."/>
            <person name="Sicheritz-Ponten T."/>
            <person name="Noel C.J."/>
            <person name="Dacks J.B."/>
            <person name="Foster P.G."/>
            <person name="Simillion C."/>
            <person name="Van de Peer Y."/>
            <person name="Miranda-Saavedra D."/>
            <person name="Barton G.J."/>
            <person name="Westrop G.D."/>
            <person name="Mueller S."/>
            <person name="Dessi D."/>
            <person name="Fiori P.L."/>
            <person name="Ren Q."/>
            <person name="Paulsen I."/>
            <person name="Zhang H."/>
            <person name="Bastida-Corcuera F.D."/>
            <person name="Simoes-Barbosa A."/>
            <person name="Brown M.T."/>
            <person name="Hayes R.D."/>
            <person name="Mukherjee M."/>
            <person name="Okumura C.Y."/>
            <person name="Schneider R."/>
            <person name="Smith A.J."/>
            <person name="Vanacova S."/>
            <person name="Villalvazo M."/>
            <person name="Haas B.J."/>
            <person name="Pertea M."/>
            <person name="Feldblyum T.V."/>
            <person name="Utterback T.R."/>
            <person name="Shu C.L."/>
            <person name="Osoegawa K."/>
            <person name="de Jong P.J."/>
            <person name="Hrdy I."/>
            <person name="Horvathova L."/>
            <person name="Zubacova Z."/>
            <person name="Dolezal P."/>
            <person name="Malik S.B."/>
            <person name="Logsdon J.M. Jr."/>
            <person name="Henze K."/>
            <person name="Gupta A."/>
            <person name="Wang C.C."/>
            <person name="Dunne R.L."/>
            <person name="Upcroft J.A."/>
            <person name="Upcroft P."/>
            <person name="White O."/>
            <person name="Salzberg S.L."/>
            <person name="Tang P."/>
            <person name="Chiu C.-H."/>
            <person name="Lee Y.-S."/>
            <person name="Embley T.M."/>
            <person name="Coombs G.H."/>
            <person name="Mottram J.C."/>
            <person name="Tachezy J."/>
            <person name="Fraser-Liggett C.M."/>
            <person name="Johnson P.J."/>
        </authorList>
    </citation>
    <scope>NUCLEOTIDE SEQUENCE [LARGE SCALE GENOMIC DNA]</scope>
    <source>
        <strain evidence="2">G3</strain>
    </source>
</reference>
<feature type="coiled-coil region" evidence="1">
    <location>
        <begin position="469"/>
        <end position="786"/>
    </location>
</feature>
<feature type="coiled-coil region" evidence="1">
    <location>
        <begin position="178"/>
        <end position="440"/>
    </location>
</feature>
<proteinExistence type="predicted"/>
<keyword evidence="3" id="KW-1185">Reference proteome</keyword>
<dbReference type="VEuPathDB" id="TrichDB:TVAG_479180"/>